<dbReference type="SUPFAM" id="SSF56801">
    <property type="entry name" value="Acetyl-CoA synthetase-like"/>
    <property type="match status" value="1"/>
</dbReference>
<evidence type="ECO:0000313" key="6">
    <source>
        <dbReference type="EMBL" id="SDB02175.1"/>
    </source>
</evidence>
<reference evidence="6 7" key="1">
    <citation type="submission" date="2016-10" db="EMBL/GenBank/DDBJ databases">
        <authorList>
            <person name="de Groot N.N."/>
        </authorList>
    </citation>
    <scope>NUCLEOTIDE SEQUENCE [LARGE SCALE GENOMIC DNA]</scope>
    <source>
        <strain evidence="6 7">ASO4-2</strain>
    </source>
</reference>
<dbReference type="InterPro" id="IPR050237">
    <property type="entry name" value="ATP-dep_AMP-bd_enzyme"/>
</dbReference>
<feature type="domain" description="AMP-binding enzyme C-terminal" evidence="5">
    <location>
        <begin position="471"/>
        <end position="545"/>
    </location>
</feature>
<dbReference type="PANTHER" id="PTHR43767:SF1">
    <property type="entry name" value="NONRIBOSOMAL PEPTIDE SYNTHASE PES1 (EUROFUNG)-RELATED"/>
    <property type="match status" value="1"/>
</dbReference>
<dbReference type="InterPro" id="IPR045851">
    <property type="entry name" value="AMP-bd_C_sf"/>
</dbReference>
<organism evidence="6 7">
    <name type="scientific">Desulfonatronum thiosulfatophilum</name>
    <dbReference type="NCBI Taxonomy" id="617002"/>
    <lineage>
        <taxon>Bacteria</taxon>
        <taxon>Pseudomonadati</taxon>
        <taxon>Thermodesulfobacteriota</taxon>
        <taxon>Desulfovibrionia</taxon>
        <taxon>Desulfovibrionales</taxon>
        <taxon>Desulfonatronaceae</taxon>
        <taxon>Desulfonatronum</taxon>
    </lineage>
</organism>
<sequence>MNEVSRPWTKYYDSQASANYEPPVMAIPELLRQAAQKDPNRKAVVFQNWSMTYGEFDRLAGVMAANLRAMGLRPGARVAVLLPNLPQTLITYYAVLKAGGVLVMMNPLYMEKELYDQLADSGAEFMVTLDLLWSKIEGLRRKVQLRKIVVTSIADALGFPLRQLYKVKAWKQRTGTDVPYGDENVVKWKQIVQGRETYSHVYSDPHHDVAMLQYTGGTTGVPKGVMLSHYNLTADVQQCLAMLPKLKTQQHTLLAVLPFFHIFGLTVCMNLSVALAATIIPFPRLVVDDLLKAIQKYKPTIFPAVPAIFVAMIQHKKLAQYKLSSIDYCISGSAPLPVEVMNKFESITGAEIIEGYGLTEAAPVTHLNPLDGQRKPGSIGIPSPGTDAAIVDMEGGAVPVPPGKMGELVVRGPQVMLGYWNCPDETACTVRNTWLYTGDIATMDEDGFFFIVDRKKDLIISGGYNIYPRDVDEVLYQHPKVKEAVAVGIPHPTRGEIVKAYIVPKDGESIEQSEIIEFCSQKLAKYKVPRRVEFRTELPKTLVGKVLRRALQQEEMEKAQCRRKGGDRRAKE</sequence>
<dbReference type="PROSITE" id="PS00455">
    <property type="entry name" value="AMP_BINDING"/>
    <property type="match status" value="1"/>
</dbReference>
<dbReference type="EMBL" id="FMXO01000001">
    <property type="protein sequence ID" value="SDB02175.1"/>
    <property type="molecule type" value="Genomic_DNA"/>
</dbReference>
<keyword evidence="3" id="KW-0472">Membrane</keyword>
<evidence type="ECO:0000256" key="2">
    <source>
        <dbReference type="ARBA" id="ARBA00022598"/>
    </source>
</evidence>
<keyword evidence="3" id="KW-0812">Transmembrane</keyword>
<evidence type="ECO:0000259" key="4">
    <source>
        <dbReference type="Pfam" id="PF00501"/>
    </source>
</evidence>
<keyword evidence="3" id="KW-1133">Transmembrane helix</keyword>
<keyword evidence="7" id="KW-1185">Reference proteome</keyword>
<feature type="domain" description="AMP-dependent synthetase/ligase" evidence="4">
    <location>
        <begin position="32"/>
        <end position="420"/>
    </location>
</feature>
<dbReference type="InterPro" id="IPR025110">
    <property type="entry name" value="AMP-bd_C"/>
</dbReference>
<dbReference type="FunFam" id="3.30.300.30:FF:000008">
    <property type="entry name" value="2,3-dihydroxybenzoate-AMP ligase"/>
    <property type="match status" value="1"/>
</dbReference>
<dbReference type="InterPro" id="IPR042099">
    <property type="entry name" value="ANL_N_sf"/>
</dbReference>
<dbReference type="Pfam" id="PF00501">
    <property type="entry name" value="AMP-binding"/>
    <property type="match status" value="1"/>
</dbReference>
<dbReference type="Proteomes" id="UP000198771">
    <property type="component" value="Unassembled WGS sequence"/>
</dbReference>
<dbReference type="PANTHER" id="PTHR43767">
    <property type="entry name" value="LONG-CHAIN-FATTY-ACID--COA LIGASE"/>
    <property type="match status" value="1"/>
</dbReference>
<keyword evidence="2" id="KW-0436">Ligase</keyword>
<gene>
    <name evidence="6" type="ORF">SAMN05660653_00063</name>
</gene>
<protein>
    <submittedName>
        <fullName evidence="6">Long-chain acyl-CoA synthetase</fullName>
    </submittedName>
</protein>
<dbReference type="STRING" id="617002.SAMN05660653_00063"/>
<evidence type="ECO:0000256" key="1">
    <source>
        <dbReference type="ARBA" id="ARBA00006432"/>
    </source>
</evidence>
<dbReference type="Gene3D" id="3.30.300.30">
    <property type="match status" value="1"/>
</dbReference>
<dbReference type="OrthoDB" id="9801302at2"/>
<dbReference type="GO" id="GO:0016878">
    <property type="term" value="F:acid-thiol ligase activity"/>
    <property type="evidence" value="ECO:0007669"/>
    <property type="project" value="UniProtKB-ARBA"/>
</dbReference>
<dbReference type="RefSeq" id="WP_092116064.1">
    <property type="nucleotide sequence ID" value="NZ_FMXO01000001.1"/>
</dbReference>
<dbReference type="InterPro" id="IPR020845">
    <property type="entry name" value="AMP-binding_CS"/>
</dbReference>
<evidence type="ECO:0000259" key="5">
    <source>
        <dbReference type="Pfam" id="PF13193"/>
    </source>
</evidence>
<dbReference type="Pfam" id="PF13193">
    <property type="entry name" value="AMP-binding_C"/>
    <property type="match status" value="1"/>
</dbReference>
<dbReference type="AlphaFoldDB" id="A0A1G6A177"/>
<name>A0A1G6A177_9BACT</name>
<comment type="similarity">
    <text evidence="1">Belongs to the ATP-dependent AMP-binding enzyme family.</text>
</comment>
<dbReference type="Gene3D" id="3.40.50.12780">
    <property type="entry name" value="N-terminal domain of ligase-like"/>
    <property type="match status" value="1"/>
</dbReference>
<evidence type="ECO:0000256" key="3">
    <source>
        <dbReference type="SAM" id="Phobius"/>
    </source>
</evidence>
<dbReference type="InterPro" id="IPR000873">
    <property type="entry name" value="AMP-dep_synth/lig_dom"/>
</dbReference>
<dbReference type="FunFam" id="3.40.50.12780:FF:000003">
    <property type="entry name" value="Long-chain-fatty-acid--CoA ligase FadD"/>
    <property type="match status" value="1"/>
</dbReference>
<dbReference type="CDD" id="cd05936">
    <property type="entry name" value="FC-FACS_FadD_like"/>
    <property type="match status" value="1"/>
</dbReference>
<feature type="transmembrane region" description="Helical" evidence="3">
    <location>
        <begin position="252"/>
        <end position="277"/>
    </location>
</feature>
<accession>A0A1G6A177</accession>
<evidence type="ECO:0000313" key="7">
    <source>
        <dbReference type="Proteomes" id="UP000198771"/>
    </source>
</evidence>
<proteinExistence type="inferred from homology"/>